<dbReference type="EMBL" id="VAFL01000009">
    <property type="protein sequence ID" value="TKW65962.1"/>
    <property type="molecule type" value="Genomic_DNA"/>
</dbReference>
<dbReference type="GO" id="GO:0003700">
    <property type="term" value="F:DNA-binding transcription factor activity"/>
    <property type="evidence" value="ECO:0007669"/>
    <property type="project" value="InterPro"/>
</dbReference>
<evidence type="ECO:0000259" key="5">
    <source>
        <dbReference type="PROSITE" id="PS50931"/>
    </source>
</evidence>
<dbReference type="Gene3D" id="1.10.10.10">
    <property type="entry name" value="Winged helix-like DNA-binding domain superfamily/Winged helix DNA-binding domain"/>
    <property type="match status" value="1"/>
</dbReference>
<evidence type="ECO:0000256" key="2">
    <source>
        <dbReference type="ARBA" id="ARBA00023015"/>
    </source>
</evidence>
<dbReference type="Proteomes" id="UP000315344">
    <property type="component" value="Unassembled WGS sequence"/>
</dbReference>
<dbReference type="SUPFAM" id="SSF46785">
    <property type="entry name" value="Winged helix' DNA-binding domain"/>
    <property type="match status" value="1"/>
</dbReference>
<dbReference type="Gene3D" id="3.40.190.290">
    <property type="match status" value="1"/>
</dbReference>
<keyword evidence="4" id="KW-0804">Transcription</keyword>
<comment type="similarity">
    <text evidence="1">Belongs to the LysR transcriptional regulatory family.</text>
</comment>
<comment type="caution">
    <text evidence="6">The sequence shown here is derived from an EMBL/GenBank/DDBJ whole genome shotgun (WGS) entry which is preliminary data.</text>
</comment>
<dbReference type="InterPro" id="IPR036390">
    <property type="entry name" value="WH_DNA-bd_sf"/>
</dbReference>
<keyword evidence="2" id="KW-0805">Transcription regulation</keyword>
<dbReference type="PANTHER" id="PTHR30419:SF8">
    <property type="entry name" value="NITROGEN ASSIMILATION TRANSCRIPTIONAL ACTIVATOR-RELATED"/>
    <property type="match status" value="1"/>
</dbReference>
<proteinExistence type="inferred from homology"/>
<dbReference type="PANTHER" id="PTHR30419">
    <property type="entry name" value="HTH-TYPE TRANSCRIPTIONAL REGULATOR YBHD"/>
    <property type="match status" value="1"/>
</dbReference>
<dbReference type="InterPro" id="IPR036388">
    <property type="entry name" value="WH-like_DNA-bd_sf"/>
</dbReference>
<evidence type="ECO:0000313" key="6">
    <source>
        <dbReference type="EMBL" id="TKW65962.1"/>
    </source>
</evidence>
<reference evidence="6 7" key="1">
    <citation type="journal article" date="2017" name="Nat. Commun.">
        <title>In situ click chemistry generation of cyclooxygenase-2 inhibitors.</title>
        <authorList>
            <person name="Bhardwaj A."/>
            <person name="Kaur J."/>
            <person name="Wuest M."/>
            <person name="Wuest F."/>
        </authorList>
    </citation>
    <scope>NUCLEOTIDE SEQUENCE [LARGE SCALE GENOMIC DNA]</scope>
    <source>
        <strain evidence="6">S2_012_000_R3_94</strain>
    </source>
</reference>
<name>A0A533I826_PARDE</name>
<dbReference type="AlphaFoldDB" id="A0A533I826"/>
<organism evidence="6 7">
    <name type="scientific">Paracoccus denitrificans</name>
    <dbReference type="NCBI Taxonomy" id="266"/>
    <lineage>
        <taxon>Bacteria</taxon>
        <taxon>Pseudomonadati</taxon>
        <taxon>Pseudomonadota</taxon>
        <taxon>Alphaproteobacteria</taxon>
        <taxon>Rhodobacterales</taxon>
        <taxon>Paracoccaceae</taxon>
        <taxon>Paracoccus</taxon>
    </lineage>
</organism>
<gene>
    <name evidence="6" type="ORF">DI616_12500</name>
</gene>
<dbReference type="InterPro" id="IPR005119">
    <property type="entry name" value="LysR_subst-bd"/>
</dbReference>
<dbReference type="Pfam" id="PF03466">
    <property type="entry name" value="LysR_substrate"/>
    <property type="match status" value="1"/>
</dbReference>
<sequence>MSNPLPRMMLKPSQLRLLRAIEDHGKLQLAADACAISQPAASRMLAETERQFGAPLFLRLPTGMEPTEMGRQALRHARAILRELDHMGRDAAALREGRAGPLHIGAVTGPAVRFLVSAIREIKQSAPGADISVDIMPSRDLLDHLVAGEMDFVIGRILPQFDSRDFDIVPLDDEKVHFLVRAGHPLARAPTVTLTEIADAEWIMQQRGSPIREAALGAFAEVGLSEPANIVSSPSLLFTIAYLAQSDAISPISDEVAELLIRPPIQAQMARLKVGRDVRVSPYFLLNLRRRPLTPLMLRFREALLAHANTSRGFVSGGPSGPV</sequence>
<dbReference type="GO" id="GO:0003677">
    <property type="term" value="F:DNA binding"/>
    <property type="evidence" value="ECO:0007669"/>
    <property type="project" value="UniProtKB-KW"/>
</dbReference>
<dbReference type="PROSITE" id="PS50931">
    <property type="entry name" value="HTH_LYSR"/>
    <property type="match status" value="1"/>
</dbReference>
<protein>
    <submittedName>
        <fullName evidence="6">LysR family transcriptional regulator</fullName>
    </submittedName>
</protein>
<keyword evidence="3" id="KW-0238">DNA-binding</keyword>
<evidence type="ECO:0000256" key="3">
    <source>
        <dbReference type="ARBA" id="ARBA00023125"/>
    </source>
</evidence>
<evidence type="ECO:0000256" key="4">
    <source>
        <dbReference type="ARBA" id="ARBA00023163"/>
    </source>
</evidence>
<evidence type="ECO:0000313" key="7">
    <source>
        <dbReference type="Proteomes" id="UP000315344"/>
    </source>
</evidence>
<accession>A0A533I826</accession>
<feature type="domain" description="HTH lysR-type" evidence="5">
    <location>
        <begin position="10"/>
        <end position="67"/>
    </location>
</feature>
<dbReference type="GO" id="GO:0005829">
    <property type="term" value="C:cytosol"/>
    <property type="evidence" value="ECO:0007669"/>
    <property type="project" value="TreeGrafter"/>
</dbReference>
<evidence type="ECO:0000256" key="1">
    <source>
        <dbReference type="ARBA" id="ARBA00009437"/>
    </source>
</evidence>
<dbReference type="Pfam" id="PF00126">
    <property type="entry name" value="HTH_1"/>
    <property type="match status" value="1"/>
</dbReference>
<dbReference type="InterPro" id="IPR000847">
    <property type="entry name" value="LysR_HTH_N"/>
</dbReference>
<dbReference type="SUPFAM" id="SSF53850">
    <property type="entry name" value="Periplasmic binding protein-like II"/>
    <property type="match status" value="1"/>
</dbReference>
<dbReference type="InterPro" id="IPR050950">
    <property type="entry name" value="HTH-type_LysR_regulators"/>
</dbReference>